<dbReference type="RefSeq" id="WP_207034671.1">
    <property type="nucleotide sequence ID" value="NZ_CP159476.1"/>
</dbReference>
<feature type="signal peptide" evidence="1">
    <location>
        <begin position="1"/>
        <end position="23"/>
    </location>
</feature>
<feature type="chain" id="PRO_5046744347" evidence="1">
    <location>
        <begin position="24"/>
        <end position="235"/>
    </location>
</feature>
<dbReference type="EMBL" id="JAFLNL010000007">
    <property type="protein sequence ID" value="MBO0354974.1"/>
    <property type="molecule type" value="Genomic_DNA"/>
</dbReference>
<proteinExistence type="predicted"/>
<gene>
    <name evidence="3" type="ORF">J0656_13200</name>
</gene>
<accession>A0ABS3G6D4</accession>
<dbReference type="InterPro" id="IPR025665">
    <property type="entry name" value="Beta-barrel_OMP_2"/>
</dbReference>
<reference evidence="3 4" key="1">
    <citation type="submission" date="2021-03" db="EMBL/GenBank/DDBJ databases">
        <title>Muricauda lutimaris sp. nov. and Muricauda ruestringensis sp. nov, two marine members of the Flavobacteriaceae isolated from deep sea sediments of Western Pacific.</title>
        <authorList>
            <person name="Zhao S."/>
            <person name="Liu R."/>
        </authorList>
    </citation>
    <scope>NUCLEOTIDE SEQUENCE [LARGE SCALE GENOMIC DNA]</scope>
    <source>
        <strain evidence="3 4">BC31-1-A7</strain>
    </source>
</reference>
<protein>
    <submittedName>
        <fullName evidence="3">PorT family protein</fullName>
    </submittedName>
</protein>
<keyword evidence="4" id="KW-1185">Reference proteome</keyword>
<name>A0ABS3G6D4_9FLAO</name>
<organism evidence="3 4">
    <name type="scientific">Flagellimonas aurea</name>
    <dbReference type="NCBI Taxonomy" id="2915619"/>
    <lineage>
        <taxon>Bacteria</taxon>
        <taxon>Pseudomonadati</taxon>
        <taxon>Bacteroidota</taxon>
        <taxon>Flavobacteriia</taxon>
        <taxon>Flavobacteriales</taxon>
        <taxon>Flavobacteriaceae</taxon>
        <taxon>Flagellimonas</taxon>
    </lineage>
</organism>
<evidence type="ECO:0000259" key="2">
    <source>
        <dbReference type="Pfam" id="PF13568"/>
    </source>
</evidence>
<evidence type="ECO:0000313" key="3">
    <source>
        <dbReference type="EMBL" id="MBO0354974.1"/>
    </source>
</evidence>
<feature type="domain" description="Outer membrane protein beta-barrel" evidence="2">
    <location>
        <begin position="34"/>
        <end position="210"/>
    </location>
</feature>
<sequence length="235" mass="26682">MIQLFYKISIISLCMLCSCFVLGQSATDSTQVQPVDNSYLEDQFYIGVGYNVLLNSPDALDQRNLSYNLQLGFIKDIPLNKRRNFGFGVGLGYAANSYYSNMGVTEDGDVRTYQIVDDENFNRSKLETHAIEFPLEVRWRTSTATEYKFWRIYAGAKLGYVFSGRSKLVADEGNVSFSNDDINTLQYGLMLNFGYNTWNIHAYYSLNPLLKEGVSIAGESIDLRVLRVGLTFYIL</sequence>
<keyword evidence="1" id="KW-0732">Signal</keyword>
<evidence type="ECO:0000313" key="4">
    <source>
        <dbReference type="Proteomes" id="UP000664044"/>
    </source>
</evidence>
<comment type="caution">
    <text evidence="3">The sequence shown here is derived from an EMBL/GenBank/DDBJ whole genome shotgun (WGS) entry which is preliminary data.</text>
</comment>
<dbReference type="PROSITE" id="PS51257">
    <property type="entry name" value="PROKAR_LIPOPROTEIN"/>
    <property type="match status" value="1"/>
</dbReference>
<dbReference type="Proteomes" id="UP000664044">
    <property type="component" value="Unassembled WGS sequence"/>
</dbReference>
<evidence type="ECO:0000256" key="1">
    <source>
        <dbReference type="SAM" id="SignalP"/>
    </source>
</evidence>
<dbReference type="Pfam" id="PF13568">
    <property type="entry name" value="OMP_b-brl_2"/>
    <property type="match status" value="1"/>
</dbReference>